<organism evidence="1">
    <name type="scientific">mine drainage metagenome</name>
    <dbReference type="NCBI Taxonomy" id="410659"/>
    <lineage>
        <taxon>unclassified sequences</taxon>
        <taxon>metagenomes</taxon>
        <taxon>ecological metagenomes</taxon>
    </lineage>
</organism>
<sequence>MTDGANTFRQRSPIEGITVKKSRVAAAFSAVAIAAGLAACSGGGGSTSSTGAAGTSPKLTNCTNKMMNSAPQVSVWAWYPNMATVVDNFNKAHTDVQVCWTNAGQGGDEYTKVQTAISAGKGLPDVVMLEADHLSSYEIQNALVDISKYGADKVKGNFSAGAWKDVSQGSAVYAAPVDGGPMALIYRTDVFAKYGITTPPATWAEYQADAQKVKDAGGPVFGDLGSNVPAVMMALQIQKGATPFGYDLSKPKDLTVTLADQPSKDVLDYWAGLVKKGLVGKEDQFTTDYISGVVSGKYATYVSAAWAPGYLTGAGVGKGASSGVWAVAPLPQWDTSNPVSVNWGGSAFAVTSQATDKALAAEVALGLYADPASLEDGWKTQTIFPLNQSVLKSDAFINNKSEFFSGQTANKDVYIPAENAYKGMVYAPITVYYYAQLQAELVKINAGQISGANAATELQANIVKYAKGQGFTVTG</sequence>
<proteinExistence type="predicted"/>
<evidence type="ECO:0000313" key="1">
    <source>
        <dbReference type="EMBL" id="OIQ83108.1"/>
    </source>
</evidence>
<dbReference type="AlphaFoldDB" id="A0A1J5QTA9"/>
<dbReference type="Gene3D" id="3.40.190.10">
    <property type="entry name" value="Periplasmic binding protein-like II"/>
    <property type="match status" value="2"/>
</dbReference>
<dbReference type="SUPFAM" id="SSF53850">
    <property type="entry name" value="Periplasmic binding protein-like II"/>
    <property type="match status" value="1"/>
</dbReference>
<dbReference type="EMBL" id="MLJW01000735">
    <property type="protein sequence ID" value="OIQ83108.1"/>
    <property type="molecule type" value="Genomic_DNA"/>
</dbReference>
<dbReference type="InterPro" id="IPR050490">
    <property type="entry name" value="Bact_solute-bd_prot1"/>
</dbReference>
<protein>
    <submittedName>
        <fullName evidence="1">Lactose-binding protein</fullName>
    </submittedName>
</protein>
<accession>A0A1J5QTA9</accession>
<dbReference type="Pfam" id="PF13416">
    <property type="entry name" value="SBP_bac_8"/>
    <property type="match status" value="1"/>
</dbReference>
<gene>
    <name evidence="1" type="primary">lacE_1</name>
    <name evidence="1" type="ORF">GALL_351030</name>
</gene>
<dbReference type="InterPro" id="IPR006059">
    <property type="entry name" value="SBP"/>
</dbReference>
<dbReference type="PANTHER" id="PTHR43649:SF14">
    <property type="entry name" value="BLR3389 PROTEIN"/>
    <property type="match status" value="1"/>
</dbReference>
<comment type="caution">
    <text evidence="1">The sequence shown here is derived from an EMBL/GenBank/DDBJ whole genome shotgun (WGS) entry which is preliminary data.</text>
</comment>
<reference evidence="1" key="1">
    <citation type="submission" date="2016-10" db="EMBL/GenBank/DDBJ databases">
        <title>Sequence of Gallionella enrichment culture.</title>
        <authorList>
            <person name="Poehlein A."/>
            <person name="Muehling M."/>
            <person name="Daniel R."/>
        </authorList>
    </citation>
    <scope>NUCLEOTIDE SEQUENCE</scope>
</reference>
<dbReference type="PANTHER" id="PTHR43649">
    <property type="entry name" value="ARABINOSE-BINDING PROTEIN-RELATED"/>
    <property type="match status" value="1"/>
</dbReference>
<name>A0A1J5QTA9_9ZZZZ</name>